<organism evidence="3 4">
    <name type="scientific">Mucor saturninus</name>
    <dbReference type="NCBI Taxonomy" id="64648"/>
    <lineage>
        <taxon>Eukaryota</taxon>
        <taxon>Fungi</taxon>
        <taxon>Fungi incertae sedis</taxon>
        <taxon>Mucoromycota</taxon>
        <taxon>Mucoromycotina</taxon>
        <taxon>Mucoromycetes</taxon>
        <taxon>Mucorales</taxon>
        <taxon>Mucorineae</taxon>
        <taxon>Mucoraceae</taxon>
        <taxon>Mucor</taxon>
    </lineage>
</organism>
<feature type="coiled-coil region" evidence="1">
    <location>
        <begin position="150"/>
        <end position="180"/>
    </location>
</feature>
<feature type="transmembrane region" description="Helical" evidence="2">
    <location>
        <begin position="270"/>
        <end position="288"/>
    </location>
</feature>
<keyword evidence="2" id="KW-1133">Transmembrane helix</keyword>
<proteinExistence type="predicted"/>
<sequence length="290" mass="34384">MEFEEVNDFLRAGQTEPELFYNALVYQQQPVTRKPTLSNFVHRLKQHSSKTRFVSQYKKLSDNLTSDDEELAPDNVSIRIIDPIRSREEEEEEEEVVRTVIKGEKKPMKRVMINESANQIRGDIVMVTEDHDDEISKDYITLDEAMTLIHKDLCEKHDDIEREMKRIEYNKEEIRRYRENLIGMQAQLDMYLYSLVSIQNDHLTDMKAHENKSYRNAEKIKETKRRNAYLKSRFEKFRQAISIDTRLMELERKIAAACKRDEIWAKVRDLILSTLLILLVISSFIAMADF</sequence>
<dbReference type="EMBL" id="JAEPRD010000057">
    <property type="protein sequence ID" value="KAG2202749.1"/>
    <property type="molecule type" value="Genomic_DNA"/>
</dbReference>
<name>A0A8H7V647_9FUNG</name>
<dbReference type="Proteomes" id="UP000603453">
    <property type="component" value="Unassembled WGS sequence"/>
</dbReference>
<gene>
    <name evidence="3" type="ORF">INT47_004773</name>
</gene>
<evidence type="ECO:0000256" key="2">
    <source>
        <dbReference type="SAM" id="Phobius"/>
    </source>
</evidence>
<evidence type="ECO:0000313" key="4">
    <source>
        <dbReference type="Proteomes" id="UP000603453"/>
    </source>
</evidence>
<reference evidence="3" key="1">
    <citation type="submission" date="2020-12" db="EMBL/GenBank/DDBJ databases">
        <title>Metabolic potential, ecology and presence of endohyphal bacteria is reflected in genomic diversity of Mucoromycotina.</title>
        <authorList>
            <person name="Muszewska A."/>
            <person name="Okrasinska A."/>
            <person name="Steczkiewicz K."/>
            <person name="Drgas O."/>
            <person name="Orlowska M."/>
            <person name="Perlinska-Lenart U."/>
            <person name="Aleksandrzak-Piekarczyk T."/>
            <person name="Szatraj K."/>
            <person name="Zielenkiewicz U."/>
            <person name="Pilsyk S."/>
            <person name="Malc E."/>
            <person name="Mieczkowski P."/>
            <person name="Kruszewska J.S."/>
            <person name="Biernat P."/>
            <person name="Pawlowska J."/>
        </authorList>
    </citation>
    <scope>NUCLEOTIDE SEQUENCE</scope>
    <source>
        <strain evidence="3">WA0000017839</strain>
    </source>
</reference>
<keyword evidence="2" id="KW-0812">Transmembrane</keyword>
<accession>A0A8H7V647</accession>
<dbReference type="OrthoDB" id="2279350at2759"/>
<protein>
    <submittedName>
        <fullName evidence="3">Uncharacterized protein</fullName>
    </submittedName>
</protein>
<keyword evidence="2" id="KW-0472">Membrane</keyword>
<evidence type="ECO:0000256" key="1">
    <source>
        <dbReference type="SAM" id="Coils"/>
    </source>
</evidence>
<evidence type="ECO:0000313" key="3">
    <source>
        <dbReference type="EMBL" id="KAG2202749.1"/>
    </source>
</evidence>
<keyword evidence="1" id="KW-0175">Coiled coil</keyword>
<dbReference type="AlphaFoldDB" id="A0A8H7V647"/>
<comment type="caution">
    <text evidence="3">The sequence shown here is derived from an EMBL/GenBank/DDBJ whole genome shotgun (WGS) entry which is preliminary data.</text>
</comment>
<keyword evidence="4" id="KW-1185">Reference proteome</keyword>